<evidence type="ECO:0000256" key="2">
    <source>
        <dbReference type="SAM" id="SignalP"/>
    </source>
</evidence>
<dbReference type="SUPFAM" id="SSF49899">
    <property type="entry name" value="Concanavalin A-like lectins/glucanases"/>
    <property type="match status" value="1"/>
</dbReference>
<dbReference type="PaxDb" id="6239-CD4.5"/>
<dbReference type="Gene3D" id="2.60.120.200">
    <property type="match status" value="1"/>
</dbReference>
<dbReference type="GO" id="GO:0006612">
    <property type="term" value="P:protein targeting to membrane"/>
    <property type="evidence" value="ECO:0000318"/>
    <property type="project" value="GO_Central"/>
</dbReference>
<dbReference type="AGR" id="WB:WBGene00044542"/>
<keyword evidence="4" id="KW-1185">Reference proteome</keyword>
<gene>
    <name evidence="3 5" type="ORF">CD4.11</name>
    <name evidence="3" type="ORF">CELE_CD4.11</name>
</gene>
<dbReference type="GO" id="GO:0043162">
    <property type="term" value="P:ubiquitin-dependent protein catabolic process via the multivesicular body sorting pathway"/>
    <property type="evidence" value="ECO:0000318"/>
    <property type="project" value="GO_Central"/>
</dbReference>
<accession>Q4R133</accession>
<dbReference type="AlphaFoldDB" id="Q4R133"/>
<dbReference type="SMR" id="Q4R133"/>
<dbReference type="InterPro" id="IPR013320">
    <property type="entry name" value="ConA-like_dom_sf"/>
</dbReference>
<feature type="region of interest" description="Disordered" evidence="1">
    <location>
        <begin position="261"/>
        <end position="283"/>
    </location>
</feature>
<feature type="chain" id="PRO_5013017276" evidence="2">
    <location>
        <begin position="21"/>
        <end position="496"/>
    </location>
</feature>
<dbReference type="GeneID" id="183877"/>
<feature type="compositionally biased region" description="Polar residues" evidence="1">
    <location>
        <begin position="265"/>
        <end position="274"/>
    </location>
</feature>
<protein>
    <submittedName>
        <fullName evidence="3">MAM domain-containing protein</fullName>
    </submittedName>
</protein>
<dbReference type="FunCoup" id="Q4R133">
    <property type="interactions" value="7"/>
</dbReference>
<evidence type="ECO:0000313" key="3">
    <source>
        <dbReference type="EMBL" id="CCD65123.2"/>
    </source>
</evidence>
<dbReference type="CTD" id="183877"/>
<sequence>MVLNIYVLILLLYGLNTSFACHSLSSQYSQFSSRRARARGVSSLQRTSENAIDFDYLTSNLPYSATEIRSISSLTPFPVKPMLTVSDGGKLTCHFDDDMEYCGWHNAADTDMKFWKSKLNSDNNFDSQRFDSGSPLSFTPDNNFLLAGGEPMILPQTAAIEMEIPCQYGDAEVKFDFWTNTLNVLVRYCISKVAADFTQCQIIPRASNPINFSIPTTADGLKVRIEVTNIDPDSIALIDNLHYNGQICELVDEAIEQSVEPFPEDTNSSSTVPSLITGDPLPTDPTIQKFFEEDGNGLEDNDASSAITVQKITSTASSILESSQVNVKELSSCSALTCTFNDGDSCFFGLSGVGSTAAWSLSDRLVGNRHTGIQRVNLDDQSKIGFAYVGSDSKSESENIFVAESPKFSLSHDSYLIFDVYIRSVSPKLKVCIDNFENCPYNSPQLRKDAFWRGEQKLILKEGSRKIFFVAENVKKHQFLAIDNIRLEGKDGASLC</sequence>
<dbReference type="eggNOG" id="ENOG502SBBN">
    <property type="taxonomic scope" value="Eukaryota"/>
</dbReference>
<dbReference type="OrthoDB" id="5868689at2759"/>
<dbReference type="WormBase" id="CD4.11">
    <property type="protein sequence ID" value="CE52225"/>
    <property type="gene ID" value="WBGene00044542"/>
</dbReference>
<dbReference type="EMBL" id="BX284605">
    <property type="protein sequence ID" value="CCD65123.2"/>
    <property type="molecule type" value="Genomic_DNA"/>
</dbReference>
<proteinExistence type="predicted"/>
<reference evidence="3 4" key="1">
    <citation type="journal article" date="1998" name="Science">
        <title>Genome sequence of the nematode C. elegans: a platform for investigating biology.</title>
        <authorList>
            <consortium name="The C. elegans sequencing consortium"/>
            <person name="Sulson J.E."/>
            <person name="Waterston R."/>
        </authorList>
    </citation>
    <scope>NUCLEOTIDE SEQUENCE [LARGE SCALE GENOMIC DNA]</scope>
    <source>
        <strain evidence="3 4">Bristol N2</strain>
    </source>
</reference>
<dbReference type="HOGENOM" id="CLU_1526549_0_0_1"/>
<dbReference type="GO" id="GO:0000813">
    <property type="term" value="C:ESCRT I complex"/>
    <property type="evidence" value="ECO:0000318"/>
    <property type="project" value="GO_Central"/>
</dbReference>
<dbReference type="STRING" id="6239.CD4.11.1"/>
<dbReference type="GO" id="GO:0006623">
    <property type="term" value="P:protein targeting to vacuole"/>
    <property type="evidence" value="ECO:0000318"/>
    <property type="project" value="GO_Central"/>
</dbReference>
<dbReference type="KEGG" id="cel:CELE_CD4.11"/>
<feature type="signal peptide" evidence="2">
    <location>
        <begin position="1"/>
        <end position="20"/>
    </location>
</feature>
<organism evidence="3 4">
    <name type="scientific">Caenorhabditis elegans</name>
    <dbReference type="NCBI Taxonomy" id="6239"/>
    <lineage>
        <taxon>Eukaryota</taxon>
        <taxon>Metazoa</taxon>
        <taxon>Ecdysozoa</taxon>
        <taxon>Nematoda</taxon>
        <taxon>Chromadorea</taxon>
        <taxon>Rhabditida</taxon>
        <taxon>Rhabditina</taxon>
        <taxon>Rhabditomorpha</taxon>
        <taxon>Rhabditoidea</taxon>
        <taxon>Rhabditidae</taxon>
        <taxon>Peloderinae</taxon>
        <taxon>Caenorhabditis</taxon>
    </lineage>
</organism>
<evidence type="ECO:0000313" key="5">
    <source>
        <dbReference type="WormBase" id="CD4.11"/>
    </source>
</evidence>
<dbReference type="RefSeq" id="NP_001343627.1">
    <property type="nucleotide sequence ID" value="NM_001356647.2"/>
</dbReference>
<name>Q4R133_CAEEL</name>
<keyword evidence="2" id="KW-0732">Signal</keyword>
<dbReference type="UCSC" id="CD4.11">
    <property type="organism name" value="c. elegans"/>
</dbReference>
<evidence type="ECO:0000313" key="4">
    <source>
        <dbReference type="Proteomes" id="UP000001940"/>
    </source>
</evidence>
<dbReference type="Proteomes" id="UP000001940">
    <property type="component" value="Chromosome V"/>
</dbReference>
<dbReference type="Bgee" id="WBGene00044542">
    <property type="expression patterns" value="Expressed in embryo and 2 other cell types or tissues"/>
</dbReference>
<dbReference type="InParanoid" id="Q4R133"/>
<evidence type="ECO:0000256" key="1">
    <source>
        <dbReference type="SAM" id="MobiDB-lite"/>
    </source>
</evidence>